<name>A0A8S5MI81_9CAUD</name>
<protein>
    <submittedName>
        <fullName evidence="1">Uncharacterized protein</fullName>
    </submittedName>
</protein>
<reference evidence="1" key="1">
    <citation type="journal article" date="2021" name="Proc. Natl. Acad. Sci. U.S.A.">
        <title>A Catalog of Tens of Thousands of Viruses from Human Metagenomes Reveals Hidden Associations with Chronic Diseases.</title>
        <authorList>
            <person name="Tisza M.J."/>
            <person name="Buck C.B."/>
        </authorList>
    </citation>
    <scope>NUCLEOTIDE SEQUENCE</scope>
    <source>
        <strain evidence="1">CtAvK3</strain>
    </source>
</reference>
<proteinExistence type="predicted"/>
<sequence length="76" mass="8950">MMELTRENILWARNLCMREAKSIRENIAETQKRGDPFTLRAVVQAENYEAVAKKLDDLLKKKEYQEFEVVCCNKKA</sequence>
<dbReference type="EMBL" id="BK014910">
    <property type="protein sequence ID" value="DAD81912.1"/>
    <property type="molecule type" value="Genomic_DNA"/>
</dbReference>
<evidence type="ECO:0000313" key="1">
    <source>
        <dbReference type="EMBL" id="DAD81912.1"/>
    </source>
</evidence>
<accession>A0A8S5MI81</accession>
<organism evidence="1">
    <name type="scientific">Siphoviridae sp. ctAvK3</name>
    <dbReference type="NCBI Taxonomy" id="2826184"/>
    <lineage>
        <taxon>Viruses</taxon>
        <taxon>Duplodnaviria</taxon>
        <taxon>Heunggongvirae</taxon>
        <taxon>Uroviricota</taxon>
        <taxon>Caudoviricetes</taxon>
    </lineage>
</organism>